<evidence type="ECO:0000313" key="2">
    <source>
        <dbReference type="EMBL" id="KAK8859492.1"/>
    </source>
</evidence>
<name>A0ABR2I9K8_9PEZI</name>
<keyword evidence="3" id="KW-1185">Reference proteome</keyword>
<accession>A0ABR2I9K8</accession>
<dbReference type="EMBL" id="JAPCWZ010000006">
    <property type="protein sequence ID" value="KAK8859492.1"/>
    <property type="molecule type" value="Genomic_DNA"/>
</dbReference>
<protein>
    <submittedName>
        <fullName evidence="2">Uncharacterized protein</fullName>
    </submittedName>
</protein>
<feature type="compositionally biased region" description="Polar residues" evidence="1">
    <location>
        <begin position="26"/>
        <end position="39"/>
    </location>
</feature>
<comment type="caution">
    <text evidence="2">The sequence shown here is derived from an EMBL/GenBank/DDBJ whole genome shotgun (WGS) entry which is preliminary data.</text>
</comment>
<gene>
    <name evidence="2" type="ORF">PGQ11_010226</name>
</gene>
<dbReference type="Proteomes" id="UP001390339">
    <property type="component" value="Unassembled WGS sequence"/>
</dbReference>
<reference evidence="2 3" key="1">
    <citation type="journal article" date="2024" name="IMA Fungus">
        <title>Apiospora arundinis, a panoply of carbohydrate-active enzymes and secondary metabolites.</title>
        <authorList>
            <person name="Sorensen T."/>
            <person name="Petersen C."/>
            <person name="Muurmann A.T."/>
            <person name="Christiansen J.V."/>
            <person name="Brundto M.L."/>
            <person name="Overgaard C.K."/>
            <person name="Boysen A.T."/>
            <person name="Wollenberg R.D."/>
            <person name="Larsen T.O."/>
            <person name="Sorensen J.L."/>
            <person name="Nielsen K.L."/>
            <person name="Sondergaard T.E."/>
        </authorList>
    </citation>
    <scope>NUCLEOTIDE SEQUENCE [LARGE SCALE GENOMIC DNA]</scope>
    <source>
        <strain evidence="2 3">AAU 773</strain>
    </source>
</reference>
<evidence type="ECO:0000313" key="3">
    <source>
        <dbReference type="Proteomes" id="UP001390339"/>
    </source>
</evidence>
<feature type="region of interest" description="Disordered" evidence="1">
    <location>
        <begin position="24"/>
        <end position="63"/>
    </location>
</feature>
<evidence type="ECO:0000256" key="1">
    <source>
        <dbReference type="SAM" id="MobiDB-lite"/>
    </source>
</evidence>
<proteinExistence type="predicted"/>
<sequence>MTLKTGSYRNFTTEETQYLYWKVRPGTSSDSSNQLSPTISGLGDPCSDDTPKGSSSDAIEIVV</sequence>
<organism evidence="2 3">
    <name type="scientific">Apiospora arundinis</name>
    <dbReference type="NCBI Taxonomy" id="335852"/>
    <lineage>
        <taxon>Eukaryota</taxon>
        <taxon>Fungi</taxon>
        <taxon>Dikarya</taxon>
        <taxon>Ascomycota</taxon>
        <taxon>Pezizomycotina</taxon>
        <taxon>Sordariomycetes</taxon>
        <taxon>Xylariomycetidae</taxon>
        <taxon>Amphisphaeriales</taxon>
        <taxon>Apiosporaceae</taxon>
        <taxon>Apiospora</taxon>
    </lineage>
</organism>